<reference evidence="3 4" key="1">
    <citation type="journal article" date="2012" name="Proc. Natl. Acad. Sci. U.S.A.">
        <title>Comparative genomics of Ceriporiopsis subvermispora and Phanerochaete chrysosporium provide insight into selective ligninolysis.</title>
        <authorList>
            <person name="Fernandez-Fueyo E."/>
            <person name="Ruiz-Duenas F.J."/>
            <person name="Ferreira P."/>
            <person name="Floudas D."/>
            <person name="Hibbett D.S."/>
            <person name="Canessa P."/>
            <person name="Larrondo L.F."/>
            <person name="James T.Y."/>
            <person name="Seelenfreund D."/>
            <person name="Lobos S."/>
            <person name="Polanco R."/>
            <person name="Tello M."/>
            <person name="Honda Y."/>
            <person name="Watanabe T."/>
            <person name="Watanabe T."/>
            <person name="Ryu J.S."/>
            <person name="Kubicek C.P."/>
            <person name="Schmoll M."/>
            <person name="Gaskell J."/>
            <person name="Hammel K.E."/>
            <person name="St John F.J."/>
            <person name="Vanden Wymelenberg A."/>
            <person name="Sabat G."/>
            <person name="Splinter BonDurant S."/>
            <person name="Syed K."/>
            <person name="Yadav J.S."/>
            <person name="Doddapaneni H."/>
            <person name="Subramanian V."/>
            <person name="Lavin J.L."/>
            <person name="Oguiza J.A."/>
            <person name="Perez G."/>
            <person name="Pisabarro A.G."/>
            <person name="Ramirez L."/>
            <person name="Santoyo F."/>
            <person name="Master E."/>
            <person name="Coutinho P.M."/>
            <person name="Henrissat B."/>
            <person name="Lombard V."/>
            <person name="Magnuson J.K."/>
            <person name="Kuees U."/>
            <person name="Hori C."/>
            <person name="Igarashi K."/>
            <person name="Samejima M."/>
            <person name="Held B.W."/>
            <person name="Barry K.W."/>
            <person name="LaButti K.M."/>
            <person name="Lapidus A."/>
            <person name="Lindquist E.A."/>
            <person name="Lucas S.M."/>
            <person name="Riley R."/>
            <person name="Salamov A.A."/>
            <person name="Hoffmeister D."/>
            <person name="Schwenk D."/>
            <person name="Hadar Y."/>
            <person name="Yarden O."/>
            <person name="de Vries R.P."/>
            <person name="Wiebenga A."/>
            <person name="Stenlid J."/>
            <person name="Eastwood D."/>
            <person name="Grigoriev I.V."/>
            <person name="Berka R.M."/>
            <person name="Blanchette R.A."/>
            <person name="Kersten P."/>
            <person name="Martinez A.T."/>
            <person name="Vicuna R."/>
            <person name="Cullen D."/>
        </authorList>
    </citation>
    <scope>NUCLEOTIDE SEQUENCE [LARGE SCALE GENOMIC DNA]</scope>
    <source>
        <strain evidence="3 4">B</strain>
    </source>
</reference>
<feature type="compositionally biased region" description="Low complexity" evidence="2">
    <location>
        <begin position="71"/>
        <end position="86"/>
    </location>
</feature>
<sequence length="512" mass="54840">MTKADMLQGLISRLLRHDSTRDPRPNVTNKSTSRTGRVGTRHRARSLVQAGSNTGFHRRSPPLTPFPRTPSPASSVSSANAAPSDAVKVPTIPLSLPAPHDDADSSNGYNLSENSGLRYPASRSITPLSSSPNGNSIDMTRAGVAKVPSDMLEAAQAILEEGGTSAVKRRHNLTPTKRNCKTQQVVCGRGVIPKQAPPSPPAVPASAVQSDDEVIFIGFGQSAHAARKLAPSGDYERGLTYVDPTPSVHTSTVAKIDYCDPLSSDSANATDISQIDDGGLSGALGGCNLRSAEAPSNLPEVDRRGHSDIVLTAGSEIARFHRALTPGSATSMLGQPESLGSPRSHPANPRVLAKQLPLLRSYNKAARGGLQDVENRPPSPCPRERQAEVGAQIKALEIENRRLKAEIDQLRQSTICQRCRKDDRSNTAAIADSRMGWTSVQRAPLAGVVNARDVAEHMLPDVMQTLRGDLEPLLAHHRQTVEERLDAQSTGVYEAVVSKIRGDFRRWADDSA</sequence>
<feature type="region of interest" description="Disordered" evidence="2">
    <location>
        <begin position="328"/>
        <end position="348"/>
    </location>
</feature>
<gene>
    <name evidence="3" type="ORF">CERSUDRAFT_125251</name>
</gene>
<proteinExistence type="predicted"/>
<evidence type="ECO:0000256" key="1">
    <source>
        <dbReference type="SAM" id="Coils"/>
    </source>
</evidence>
<keyword evidence="4" id="KW-1185">Reference proteome</keyword>
<dbReference type="Proteomes" id="UP000016930">
    <property type="component" value="Unassembled WGS sequence"/>
</dbReference>
<evidence type="ECO:0000313" key="4">
    <source>
        <dbReference type="Proteomes" id="UP000016930"/>
    </source>
</evidence>
<dbReference type="EMBL" id="KB445802">
    <property type="protein sequence ID" value="EMD34677.1"/>
    <property type="molecule type" value="Genomic_DNA"/>
</dbReference>
<feature type="coiled-coil region" evidence="1">
    <location>
        <begin position="386"/>
        <end position="413"/>
    </location>
</feature>
<keyword evidence="1" id="KW-0175">Coiled coil</keyword>
<feature type="compositionally biased region" description="Polar residues" evidence="2">
    <location>
        <begin position="26"/>
        <end position="35"/>
    </location>
</feature>
<dbReference type="HOGENOM" id="CLU_532079_0_0_1"/>
<evidence type="ECO:0000313" key="3">
    <source>
        <dbReference type="EMBL" id="EMD34677.1"/>
    </source>
</evidence>
<organism evidence="3 4">
    <name type="scientific">Ceriporiopsis subvermispora (strain B)</name>
    <name type="common">White-rot fungus</name>
    <name type="synonym">Gelatoporia subvermispora</name>
    <dbReference type="NCBI Taxonomy" id="914234"/>
    <lineage>
        <taxon>Eukaryota</taxon>
        <taxon>Fungi</taxon>
        <taxon>Dikarya</taxon>
        <taxon>Basidiomycota</taxon>
        <taxon>Agaricomycotina</taxon>
        <taxon>Agaricomycetes</taxon>
        <taxon>Polyporales</taxon>
        <taxon>Gelatoporiaceae</taxon>
        <taxon>Gelatoporia</taxon>
    </lineage>
</organism>
<feature type="region of interest" description="Disordered" evidence="2">
    <location>
        <begin position="14"/>
        <end position="120"/>
    </location>
</feature>
<protein>
    <submittedName>
        <fullName evidence="3">Uncharacterized protein</fullName>
    </submittedName>
</protein>
<evidence type="ECO:0000256" key="2">
    <source>
        <dbReference type="SAM" id="MobiDB-lite"/>
    </source>
</evidence>
<feature type="compositionally biased region" description="Basic and acidic residues" evidence="2">
    <location>
        <begin position="15"/>
        <end position="24"/>
    </location>
</feature>
<name>M2R8A4_CERS8</name>
<dbReference type="AlphaFoldDB" id="M2R8A4"/>
<feature type="compositionally biased region" description="Polar residues" evidence="2">
    <location>
        <begin position="105"/>
        <end position="115"/>
    </location>
</feature>
<accession>M2R8A4</accession>